<reference evidence="1 2" key="1">
    <citation type="submission" date="2013-11" db="EMBL/GenBank/DDBJ databases">
        <title>Whole genome shotgun sequence of Vibrio halioticoli NBRC 102217.</title>
        <authorList>
            <person name="Isaki S."/>
            <person name="Kimura A."/>
            <person name="Ohji S."/>
            <person name="Hosoyama A."/>
            <person name="Fujita N."/>
            <person name="Hashimoto M."/>
            <person name="Hosoyama Y."/>
            <person name="Yamazoe A."/>
        </authorList>
    </citation>
    <scope>NUCLEOTIDE SEQUENCE [LARGE SCALE GENOMIC DNA]</scope>
    <source>
        <strain evidence="1 2">NBRC 102217</strain>
    </source>
</reference>
<dbReference type="eggNOG" id="ENOG5033RTU">
    <property type="taxonomic scope" value="Bacteria"/>
</dbReference>
<dbReference type="AlphaFoldDB" id="V5F0E8"/>
<proteinExistence type="predicted"/>
<dbReference type="InterPro" id="IPR021130">
    <property type="entry name" value="PRib-ATP_PPHydrolase-like"/>
</dbReference>
<dbReference type="CDD" id="cd11530">
    <property type="entry name" value="NTP-PPase_DR2231_like"/>
    <property type="match status" value="1"/>
</dbReference>
<dbReference type="InterPro" id="IPR023292">
    <property type="entry name" value="NTP_PyroPHydrolase-like_dom_sf"/>
</dbReference>
<protein>
    <recommendedName>
        <fullName evidence="3">SAM-dependent methyltransferase</fullName>
    </recommendedName>
</protein>
<name>V5F0E8_9VIBR</name>
<evidence type="ECO:0000313" key="2">
    <source>
        <dbReference type="Proteomes" id="UP000017800"/>
    </source>
</evidence>
<organism evidence="1 2">
    <name type="scientific">Vibrio halioticoli NBRC 102217</name>
    <dbReference type="NCBI Taxonomy" id="1219072"/>
    <lineage>
        <taxon>Bacteria</taxon>
        <taxon>Pseudomonadati</taxon>
        <taxon>Pseudomonadota</taxon>
        <taxon>Gammaproteobacteria</taxon>
        <taxon>Vibrionales</taxon>
        <taxon>Vibrionaceae</taxon>
        <taxon>Vibrio</taxon>
    </lineage>
</organism>
<keyword evidence="2" id="KW-1185">Reference proteome</keyword>
<dbReference type="Proteomes" id="UP000017800">
    <property type="component" value="Unassembled WGS sequence"/>
</dbReference>
<dbReference type="EMBL" id="BAUJ01000007">
    <property type="protein sequence ID" value="GAD88584.1"/>
    <property type="molecule type" value="Genomic_DNA"/>
</dbReference>
<gene>
    <name evidence="1" type="ORF">VHA01S_007_00050</name>
</gene>
<accession>V5F0E8</accession>
<dbReference type="Pfam" id="PF01503">
    <property type="entry name" value="PRA-PH"/>
    <property type="match status" value="1"/>
</dbReference>
<sequence>MDISVTVHKEFFASFSQLTPELWNKLYNDISEFRQLFNLPINTGIESEKLCHLHSNLMIEELTELARATNKEDQADAITDTVYVAVGRAVHVGHQVLSDTTIARQVDVLLNVAKTLQIPFEQCWDAVHASNMSKAALNEQQAKETVTVYADKGVSADYQLKNGKYIVFCNKDSVANDGIVIKEGKILKNKYYQAVDLSFAG</sequence>
<evidence type="ECO:0000313" key="1">
    <source>
        <dbReference type="EMBL" id="GAD88584.1"/>
    </source>
</evidence>
<dbReference type="InterPro" id="IPR033653">
    <property type="entry name" value="NTP-PPase_DR2231-like"/>
</dbReference>
<comment type="caution">
    <text evidence="1">The sequence shown here is derived from an EMBL/GenBank/DDBJ whole genome shotgun (WGS) entry which is preliminary data.</text>
</comment>
<evidence type="ECO:0008006" key="3">
    <source>
        <dbReference type="Google" id="ProtNLM"/>
    </source>
</evidence>
<dbReference type="Gene3D" id="1.10.3420.10">
    <property type="entry name" value="putative ntp pyrophosphohydrolase like domain"/>
    <property type="match status" value="1"/>
</dbReference>